<name>A0A0A1TMR2_9HYPO</name>
<reference evidence="6 7" key="1">
    <citation type="journal article" date="2015" name="Genome Announc.">
        <title>Draft Genome Sequence and Gene Annotation of the Entomopathogenic Fungus Verticillium hemipterigenum.</title>
        <authorList>
            <person name="Horn F."/>
            <person name="Habel A."/>
            <person name="Scharf D.H."/>
            <person name="Dworschak J."/>
            <person name="Brakhage A.A."/>
            <person name="Guthke R."/>
            <person name="Hertweck C."/>
            <person name="Linde J."/>
        </authorList>
    </citation>
    <scope>NUCLEOTIDE SEQUENCE [LARGE SCALE GENOMIC DNA]</scope>
</reference>
<comment type="subcellular location">
    <subcellularLocation>
        <location evidence="1">Membrane</location>
    </subcellularLocation>
</comment>
<dbReference type="OrthoDB" id="6354873at2759"/>
<dbReference type="GO" id="GO:0016020">
    <property type="term" value="C:membrane"/>
    <property type="evidence" value="ECO:0007669"/>
    <property type="project" value="UniProtKB-SubCell"/>
</dbReference>
<evidence type="ECO:0000313" key="6">
    <source>
        <dbReference type="EMBL" id="CEJ92383.1"/>
    </source>
</evidence>
<keyword evidence="3" id="KW-1133">Transmembrane helix</keyword>
<dbReference type="STRING" id="1531966.A0A0A1TMR2"/>
<gene>
    <name evidence="6" type="ORF">VHEMI08038</name>
</gene>
<accession>A0A0A1TMR2</accession>
<dbReference type="Proteomes" id="UP000039046">
    <property type="component" value="Unassembled WGS sequence"/>
</dbReference>
<dbReference type="HOGENOM" id="CLU_041178_0_0_1"/>
<evidence type="ECO:0000256" key="4">
    <source>
        <dbReference type="ARBA" id="ARBA00023136"/>
    </source>
</evidence>
<sequence>MAAPAAAVHRNPMDSMKSTWQKADKSTWAFPHRFFNFFDPVEKQIDPPIHAKTDKVPYLPDWRMHVWILSHALVPVALHHAYVLYSGSNPHMLVVFLFYSLALNVNGGREIRLLRQVGNKTGYLDGDKHARDGIPDYTIRKVMVSLLTASHVRPMLTVMLSYSAAQTPATINWRWLPLEIGLALLAVDFWFYWYHRLMHEVSFLWKFHRTHHLTKHPNPLLSLYADHVQEMFDVVVIPTLGYLTVRALGLPMGFYETWVCHQYLIFTEALGHSGLRVYVTAPSPFSPIFRFLGIEGIIEDHDLHHRYGWKSSHSYAKHCRLWDVAFGTDYKRIECTETNIDWNDTVKFPLF</sequence>
<keyword evidence="2" id="KW-0812">Transmembrane</keyword>
<keyword evidence="4" id="KW-0472">Membrane</keyword>
<dbReference type="InterPro" id="IPR006694">
    <property type="entry name" value="Fatty_acid_hydroxylase"/>
</dbReference>
<dbReference type="GO" id="GO:0005506">
    <property type="term" value="F:iron ion binding"/>
    <property type="evidence" value="ECO:0007669"/>
    <property type="project" value="InterPro"/>
</dbReference>
<dbReference type="Pfam" id="PF04116">
    <property type="entry name" value="FA_hydroxylase"/>
    <property type="match status" value="1"/>
</dbReference>
<dbReference type="GO" id="GO:0008610">
    <property type="term" value="P:lipid biosynthetic process"/>
    <property type="evidence" value="ECO:0007669"/>
    <property type="project" value="InterPro"/>
</dbReference>
<organism evidence="6 7">
    <name type="scientific">[Torrubiella] hemipterigena</name>
    <dbReference type="NCBI Taxonomy" id="1531966"/>
    <lineage>
        <taxon>Eukaryota</taxon>
        <taxon>Fungi</taxon>
        <taxon>Dikarya</taxon>
        <taxon>Ascomycota</taxon>
        <taxon>Pezizomycotina</taxon>
        <taxon>Sordariomycetes</taxon>
        <taxon>Hypocreomycetidae</taxon>
        <taxon>Hypocreales</taxon>
        <taxon>Clavicipitaceae</taxon>
        <taxon>Clavicipitaceae incertae sedis</taxon>
        <taxon>'Torrubiella' clade</taxon>
    </lineage>
</organism>
<evidence type="ECO:0000256" key="2">
    <source>
        <dbReference type="ARBA" id="ARBA00022692"/>
    </source>
</evidence>
<evidence type="ECO:0000313" key="7">
    <source>
        <dbReference type="Proteomes" id="UP000039046"/>
    </source>
</evidence>
<dbReference type="EMBL" id="CDHN01000004">
    <property type="protein sequence ID" value="CEJ92383.1"/>
    <property type="molecule type" value="Genomic_DNA"/>
</dbReference>
<protein>
    <recommendedName>
        <fullName evidence="5">Fatty acid hydroxylase domain-containing protein</fullName>
    </recommendedName>
</protein>
<dbReference type="AlphaFoldDB" id="A0A0A1TMR2"/>
<dbReference type="PANTHER" id="PTHR11863">
    <property type="entry name" value="STEROL DESATURASE"/>
    <property type="match status" value="1"/>
</dbReference>
<dbReference type="GO" id="GO:0016491">
    <property type="term" value="F:oxidoreductase activity"/>
    <property type="evidence" value="ECO:0007669"/>
    <property type="project" value="InterPro"/>
</dbReference>
<feature type="domain" description="Fatty acid hydroxylase" evidence="5">
    <location>
        <begin position="182"/>
        <end position="328"/>
    </location>
</feature>
<evidence type="ECO:0000259" key="5">
    <source>
        <dbReference type="Pfam" id="PF04116"/>
    </source>
</evidence>
<proteinExistence type="predicted"/>
<dbReference type="InterPro" id="IPR050307">
    <property type="entry name" value="Sterol_Desaturase_Related"/>
</dbReference>
<evidence type="ECO:0000256" key="3">
    <source>
        <dbReference type="ARBA" id="ARBA00022989"/>
    </source>
</evidence>
<evidence type="ECO:0000256" key="1">
    <source>
        <dbReference type="ARBA" id="ARBA00004370"/>
    </source>
</evidence>
<keyword evidence="7" id="KW-1185">Reference proteome</keyword>